<comment type="caution">
    <text evidence="5">The sequence shown here is derived from an EMBL/GenBank/DDBJ whole genome shotgun (WGS) entry which is preliminary data.</text>
</comment>
<dbReference type="Proteomes" id="UP000245959">
    <property type="component" value="Unassembled WGS sequence"/>
</dbReference>
<dbReference type="InterPro" id="IPR008978">
    <property type="entry name" value="HSP20-like_chaperone"/>
</dbReference>
<evidence type="ECO:0000256" key="2">
    <source>
        <dbReference type="RuleBase" id="RU003616"/>
    </source>
</evidence>
<dbReference type="InterPro" id="IPR031107">
    <property type="entry name" value="Small_HSP"/>
</dbReference>
<evidence type="ECO:0000313" key="5">
    <source>
        <dbReference type="EMBL" id="PVY46044.1"/>
    </source>
</evidence>
<dbReference type="PROSITE" id="PS01031">
    <property type="entry name" value="SHSP"/>
    <property type="match status" value="1"/>
</dbReference>
<keyword evidence="6" id="KW-1185">Reference proteome</keyword>
<organism evidence="5 6">
    <name type="scientific">Victivallis vadensis</name>
    <dbReference type="NCBI Taxonomy" id="172901"/>
    <lineage>
        <taxon>Bacteria</taxon>
        <taxon>Pseudomonadati</taxon>
        <taxon>Lentisphaerota</taxon>
        <taxon>Lentisphaeria</taxon>
        <taxon>Victivallales</taxon>
        <taxon>Victivallaceae</taxon>
        <taxon>Victivallis</taxon>
    </lineage>
</organism>
<gene>
    <name evidence="5" type="ORF">C8D82_101244</name>
</gene>
<dbReference type="CDD" id="cd06464">
    <property type="entry name" value="ACD_sHsps-like"/>
    <property type="match status" value="1"/>
</dbReference>
<evidence type="ECO:0000256" key="3">
    <source>
        <dbReference type="SAM" id="SignalP"/>
    </source>
</evidence>
<dbReference type="PANTHER" id="PTHR11527">
    <property type="entry name" value="HEAT-SHOCK PROTEIN 20 FAMILY MEMBER"/>
    <property type="match status" value="1"/>
</dbReference>
<accession>A0A2U1BBK4</accession>
<protein>
    <submittedName>
        <fullName evidence="5">HSP20 family molecular chaperone IbpA</fullName>
    </submittedName>
</protein>
<feature type="signal peptide" evidence="3">
    <location>
        <begin position="1"/>
        <end position="25"/>
    </location>
</feature>
<feature type="domain" description="SHSP" evidence="4">
    <location>
        <begin position="109"/>
        <end position="222"/>
    </location>
</feature>
<dbReference type="InterPro" id="IPR002068">
    <property type="entry name" value="A-crystallin/Hsp20_dom"/>
</dbReference>
<dbReference type="Gene3D" id="2.60.40.790">
    <property type="match status" value="1"/>
</dbReference>
<dbReference type="Pfam" id="PF00011">
    <property type="entry name" value="HSP20"/>
    <property type="match status" value="1"/>
</dbReference>
<evidence type="ECO:0000259" key="4">
    <source>
        <dbReference type="PROSITE" id="PS01031"/>
    </source>
</evidence>
<evidence type="ECO:0000313" key="6">
    <source>
        <dbReference type="Proteomes" id="UP000245959"/>
    </source>
</evidence>
<dbReference type="AlphaFoldDB" id="A0A2U1BBK4"/>
<name>A0A2U1BBK4_9BACT</name>
<sequence>MMCTLKKIRNPLFIFLFAVAVSALAAKEEARPVSGENSPQAPPAAGVADQTAPLRVQPPEVFLPPASPGIAFDADRMHQRHRRIMRRMMEEFFADPFDDRPGHCPSPFISRRHFNPECDLKEKSGSYELTLEVPGMSGSDLKITVSRGVLTVSGEKKEVRETETADCRTGERCYGAFRRSFSLPGGTDIDGIRAKCKDGVLTVIIPKPAKSPEEVKTIPVES</sequence>
<dbReference type="EMBL" id="QEKH01000001">
    <property type="protein sequence ID" value="PVY46044.1"/>
    <property type="molecule type" value="Genomic_DNA"/>
</dbReference>
<proteinExistence type="inferred from homology"/>
<reference evidence="5 6" key="1">
    <citation type="submission" date="2018-04" db="EMBL/GenBank/DDBJ databases">
        <title>Genomic Encyclopedia of Type Strains, Phase IV (KMG-IV): sequencing the most valuable type-strain genomes for metagenomic binning, comparative biology and taxonomic classification.</title>
        <authorList>
            <person name="Goeker M."/>
        </authorList>
    </citation>
    <scope>NUCLEOTIDE SEQUENCE [LARGE SCALE GENOMIC DNA]</scope>
    <source>
        <strain evidence="5 6">DSM 14823</strain>
    </source>
</reference>
<feature type="chain" id="PRO_5015775524" evidence="3">
    <location>
        <begin position="26"/>
        <end position="222"/>
    </location>
</feature>
<comment type="similarity">
    <text evidence="1 2">Belongs to the small heat shock protein (HSP20) family.</text>
</comment>
<dbReference type="SUPFAM" id="SSF49764">
    <property type="entry name" value="HSP20-like chaperones"/>
    <property type="match status" value="1"/>
</dbReference>
<evidence type="ECO:0000256" key="1">
    <source>
        <dbReference type="PROSITE-ProRule" id="PRU00285"/>
    </source>
</evidence>
<keyword evidence="3" id="KW-0732">Signal</keyword>